<dbReference type="AlphaFoldDB" id="U2S6S6"/>
<keyword evidence="1" id="KW-0812">Transmembrane</keyword>
<comment type="caution">
    <text evidence="2">The sequence shown here is derived from an EMBL/GenBank/DDBJ whole genome shotgun (WGS) entry which is preliminary data.</text>
</comment>
<keyword evidence="1" id="KW-1133">Transmembrane helix</keyword>
<sequence length="88" mass="10576">MNLNTFYVLFGFLAVYGIISTLRDKKKKRDEISKEALTRLQDRQYKKELEKVINFSQDDAINIAELRKKYFLNYKDAKKLLEIIKNKR</sequence>
<accession>U2S6S6</accession>
<reference evidence="2 3" key="1">
    <citation type="submission" date="2013-08" db="EMBL/GenBank/DDBJ databases">
        <authorList>
            <person name="Weinstock G."/>
            <person name="Sodergren E."/>
            <person name="Wylie T."/>
            <person name="Fulton L."/>
            <person name="Fulton R."/>
            <person name="Fronick C."/>
            <person name="O'Laughlin M."/>
            <person name="Godfrey J."/>
            <person name="Miner T."/>
            <person name="Herter B."/>
            <person name="Appelbaum E."/>
            <person name="Cordes M."/>
            <person name="Lek S."/>
            <person name="Wollam A."/>
            <person name="Pepin K.H."/>
            <person name="Palsikar V.B."/>
            <person name="Mitreva M."/>
            <person name="Wilson R.K."/>
        </authorList>
    </citation>
    <scope>NUCLEOTIDE SEQUENCE [LARGE SCALE GENOMIC DNA]</scope>
    <source>
        <strain evidence="2 3">ATCC 700627</strain>
    </source>
</reference>
<gene>
    <name evidence="2" type="ORF">HMPREF1983_00779</name>
</gene>
<feature type="transmembrane region" description="Helical" evidence="1">
    <location>
        <begin position="6"/>
        <end position="22"/>
    </location>
</feature>
<dbReference type="Proteomes" id="UP000016637">
    <property type="component" value="Unassembled WGS sequence"/>
</dbReference>
<dbReference type="PATRIC" id="fig|1321820.3.peg.760"/>
<dbReference type="EMBL" id="AWVP01000048">
    <property type="protein sequence ID" value="ERK58477.1"/>
    <property type="molecule type" value="Genomic_DNA"/>
</dbReference>
<evidence type="ECO:0000313" key="2">
    <source>
        <dbReference type="EMBL" id="ERK58477.1"/>
    </source>
</evidence>
<dbReference type="RefSeq" id="WP_021753440.1">
    <property type="nucleotide sequence ID" value="NZ_KI271865.1"/>
</dbReference>
<protein>
    <submittedName>
        <fullName evidence="2">Uncharacterized protein</fullName>
    </submittedName>
</protein>
<organism evidence="2 3">
    <name type="scientific">Gemella bergeri ATCC 700627</name>
    <dbReference type="NCBI Taxonomy" id="1321820"/>
    <lineage>
        <taxon>Bacteria</taxon>
        <taxon>Bacillati</taxon>
        <taxon>Bacillota</taxon>
        <taxon>Bacilli</taxon>
        <taxon>Bacillales</taxon>
        <taxon>Gemellaceae</taxon>
        <taxon>Gemella</taxon>
    </lineage>
</organism>
<proteinExistence type="predicted"/>
<name>U2S6S6_9BACL</name>
<dbReference type="HOGENOM" id="CLU_2464628_0_0_9"/>
<keyword evidence="1" id="KW-0472">Membrane</keyword>
<evidence type="ECO:0000256" key="1">
    <source>
        <dbReference type="SAM" id="Phobius"/>
    </source>
</evidence>
<keyword evidence="3" id="KW-1185">Reference proteome</keyword>
<evidence type="ECO:0000313" key="3">
    <source>
        <dbReference type="Proteomes" id="UP000016637"/>
    </source>
</evidence>
<dbReference type="eggNOG" id="ENOG5030CB9">
    <property type="taxonomic scope" value="Bacteria"/>
</dbReference>